<dbReference type="RefSeq" id="WP_150456048.1">
    <property type="nucleotide sequence ID" value="NZ_VYKI01000041.1"/>
</dbReference>
<dbReference type="EMBL" id="VYKI01000041">
    <property type="protein sequence ID" value="KAA8993447.1"/>
    <property type="molecule type" value="Genomic_DNA"/>
</dbReference>
<comment type="caution">
    <text evidence="2">The sequence shown here is derived from an EMBL/GenBank/DDBJ whole genome shotgun (WGS) entry which is preliminary data.</text>
</comment>
<evidence type="ECO:0000256" key="1">
    <source>
        <dbReference type="SAM" id="SignalP"/>
    </source>
</evidence>
<evidence type="ECO:0000313" key="2">
    <source>
        <dbReference type="EMBL" id="KAA8993447.1"/>
    </source>
</evidence>
<protein>
    <submittedName>
        <fullName evidence="2">WG repeat-containing protein</fullName>
    </submittedName>
</protein>
<dbReference type="InterPro" id="IPR032774">
    <property type="entry name" value="WG_beta_rep"/>
</dbReference>
<organism evidence="2 3">
    <name type="scientific">Stenotrophomonas cyclobalanopsidis</name>
    <dbReference type="NCBI Taxonomy" id="2771362"/>
    <lineage>
        <taxon>Bacteria</taxon>
        <taxon>Pseudomonadati</taxon>
        <taxon>Pseudomonadota</taxon>
        <taxon>Gammaproteobacteria</taxon>
        <taxon>Lysobacterales</taxon>
        <taxon>Lysobacteraceae</taxon>
        <taxon>Stenotrophomonas</taxon>
    </lineage>
</organism>
<keyword evidence="1" id="KW-0732">Signal</keyword>
<name>A0ABQ6SWT3_9GAMM</name>
<gene>
    <name evidence="2" type="ORF">FJU31_18530</name>
</gene>
<keyword evidence="3" id="KW-1185">Reference proteome</keyword>
<proteinExistence type="predicted"/>
<sequence>MTARPSRPLPAGGRLVRSLALCGLMASGAALAQAPDCKLLTDEHGLRALPGCEVVGHTLKISAAALKDLDYDDHGLAVVYADQGFHYVDRTGRSLPVLTWDNGPDTPQESLLRGRVGDRVGYFDLQFRQVIPALFDFAWPFKDGVAEVCNGCRRGTPDGDGHTPMEGGEWFRIDRSGRRVK</sequence>
<dbReference type="Pfam" id="PF14903">
    <property type="entry name" value="WG_beta_rep"/>
    <property type="match status" value="1"/>
</dbReference>
<accession>A0ABQ6SWT3</accession>
<dbReference type="Proteomes" id="UP000326367">
    <property type="component" value="Unassembled WGS sequence"/>
</dbReference>
<reference evidence="2 3" key="1">
    <citation type="journal article" date="2020" name="Antonie Van Leeuwenhoek">
        <title>Stenotrophomonas cyclobalanopsidis sp. nov., isolated from the leaf spot disease of Cyclobalanopsis patelliformis.</title>
        <authorList>
            <person name="Bian D.R."/>
            <person name="Xue H."/>
            <person name="Piao C.G."/>
            <person name="Li Y."/>
        </authorList>
    </citation>
    <scope>NUCLEOTIDE SEQUENCE [LARGE SCALE GENOMIC DNA]</scope>
    <source>
        <strain evidence="2 3">TPQG1-4</strain>
    </source>
</reference>
<feature type="chain" id="PRO_5046731023" evidence="1">
    <location>
        <begin position="33"/>
        <end position="181"/>
    </location>
</feature>
<feature type="signal peptide" evidence="1">
    <location>
        <begin position="1"/>
        <end position="32"/>
    </location>
</feature>
<evidence type="ECO:0000313" key="3">
    <source>
        <dbReference type="Proteomes" id="UP000326367"/>
    </source>
</evidence>